<organism evidence="1 2">
    <name type="scientific">Rhizosaccharibacter radicis</name>
    <dbReference type="NCBI Taxonomy" id="2782605"/>
    <lineage>
        <taxon>Bacteria</taxon>
        <taxon>Pseudomonadati</taxon>
        <taxon>Pseudomonadota</taxon>
        <taxon>Alphaproteobacteria</taxon>
        <taxon>Acetobacterales</taxon>
        <taxon>Acetobacteraceae</taxon>
        <taxon>Rhizosaccharibacter</taxon>
    </lineage>
</organism>
<protein>
    <recommendedName>
        <fullName evidence="3">Type III secretion protein HrpB7</fullName>
    </recommendedName>
</protein>
<dbReference type="Proteomes" id="UP001524547">
    <property type="component" value="Unassembled WGS sequence"/>
</dbReference>
<accession>A0ABT1VTV8</accession>
<sequence length="166" mass="18091">MSGSASDDRARKMQLLARVEQARETRCRAVLRDAEAAWSLARSRVDAAGQAVTQACDRRHHQLRAAYDALLGERSPRQIHALRMTELHLAQAEAAARTEQKAAEDAADTAVGLCREAAAALQAASLRTQRRTKLADTLRREAFLAAQNAEEEATADELMDRIGAAS</sequence>
<gene>
    <name evidence="1" type="ORF">NFI88_02010</name>
</gene>
<name>A0ABT1VTV8_9PROT</name>
<evidence type="ECO:0000313" key="2">
    <source>
        <dbReference type="Proteomes" id="UP001524547"/>
    </source>
</evidence>
<evidence type="ECO:0000313" key="1">
    <source>
        <dbReference type="EMBL" id="MCQ8239615.1"/>
    </source>
</evidence>
<evidence type="ECO:0008006" key="3">
    <source>
        <dbReference type="Google" id="ProtNLM"/>
    </source>
</evidence>
<keyword evidence="2" id="KW-1185">Reference proteome</keyword>
<dbReference type="EMBL" id="JAMZEJ010000001">
    <property type="protein sequence ID" value="MCQ8239615.1"/>
    <property type="molecule type" value="Genomic_DNA"/>
</dbReference>
<comment type="caution">
    <text evidence="1">The sequence shown here is derived from an EMBL/GenBank/DDBJ whole genome shotgun (WGS) entry which is preliminary data.</text>
</comment>
<reference evidence="1 2" key="1">
    <citation type="submission" date="2022-06" db="EMBL/GenBank/DDBJ databases">
        <title>Rhizosaccharibacter gen. nov. sp. nov. KSS12, endophytic bacteria isolated from sugarcane.</title>
        <authorList>
            <person name="Pitiwittayakul N."/>
        </authorList>
    </citation>
    <scope>NUCLEOTIDE SEQUENCE [LARGE SCALE GENOMIC DNA]</scope>
    <source>
        <strain evidence="1 2">KSS12</strain>
    </source>
</reference>
<dbReference type="RefSeq" id="WP_422918349.1">
    <property type="nucleotide sequence ID" value="NZ_JAMZEJ010000001.1"/>
</dbReference>
<proteinExistence type="predicted"/>